<keyword evidence="2" id="KW-1185">Reference proteome</keyword>
<sequence>MRKQRVCGERTLPLTLTLRPSLPQALCRQTRKQSPSMAAQAAQVVLLTSKADRPEVHFSGPISVHLPQADDYYKIMDFVSPLNFFPRQQQVYETWQKDTGTWLLEHPKFLEWQIGTPAVLWCSGILTIQLDLEKLFLLHWLFII</sequence>
<comment type="caution">
    <text evidence="1">The sequence shown here is derived from an EMBL/GenBank/DDBJ whole genome shotgun (WGS) entry which is preliminary data.</text>
</comment>
<gene>
    <name evidence="1" type="ORF">HMN09_01078700</name>
</gene>
<dbReference type="Proteomes" id="UP000613580">
    <property type="component" value="Unassembled WGS sequence"/>
</dbReference>
<dbReference type="OrthoDB" id="448455at2759"/>
<proteinExistence type="predicted"/>
<dbReference type="AlphaFoldDB" id="A0A8H6SDF7"/>
<organism evidence="1 2">
    <name type="scientific">Mycena chlorophos</name>
    <name type="common">Agaric fungus</name>
    <name type="synonym">Agaricus chlorophos</name>
    <dbReference type="NCBI Taxonomy" id="658473"/>
    <lineage>
        <taxon>Eukaryota</taxon>
        <taxon>Fungi</taxon>
        <taxon>Dikarya</taxon>
        <taxon>Basidiomycota</taxon>
        <taxon>Agaricomycotina</taxon>
        <taxon>Agaricomycetes</taxon>
        <taxon>Agaricomycetidae</taxon>
        <taxon>Agaricales</taxon>
        <taxon>Marasmiineae</taxon>
        <taxon>Mycenaceae</taxon>
        <taxon>Mycena</taxon>
    </lineage>
</organism>
<accession>A0A8H6SDF7</accession>
<evidence type="ECO:0000313" key="2">
    <source>
        <dbReference type="Proteomes" id="UP000613580"/>
    </source>
</evidence>
<protein>
    <submittedName>
        <fullName evidence="1">Uncharacterized protein</fullName>
    </submittedName>
</protein>
<name>A0A8H6SDF7_MYCCL</name>
<evidence type="ECO:0000313" key="1">
    <source>
        <dbReference type="EMBL" id="KAF7296696.1"/>
    </source>
</evidence>
<dbReference type="EMBL" id="JACAZE010000016">
    <property type="protein sequence ID" value="KAF7296696.1"/>
    <property type="molecule type" value="Genomic_DNA"/>
</dbReference>
<reference evidence="1" key="1">
    <citation type="submission" date="2020-05" db="EMBL/GenBank/DDBJ databases">
        <title>Mycena genomes resolve the evolution of fungal bioluminescence.</title>
        <authorList>
            <person name="Tsai I.J."/>
        </authorList>
    </citation>
    <scope>NUCLEOTIDE SEQUENCE</scope>
    <source>
        <strain evidence="1">110903Hualien_Pintung</strain>
    </source>
</reference>